<evidence type="ECO:0000313" key="2">
    <source>
        <dbReference type="Proteomes" id="UP000642748"/>
    </source>
</evidence>
<protein>
    <submittedName>
        <fullName evidence="1">Uncharacterized protein</fullName>
    </submittedName>
</protein>
<sequence length="417" mass="44489">MTAGTDSGRRADVAGADADDFWRNSAAALRARGRAGDSDVEGQLRRLVEIEQYERLYSVAAQMLTTEGWSPTDDWPPERRQYWRDLENLLATGRSDQPGTASDPAWQLASRLDPTGRPIAIADAVRDWMDRLASRPLNLSDLDESDLDAGDDPDRTVIAVPGLTHLLITELLNELVARVSPGRPIGMVGDGGADLAAVAQGLADQLRSALGAAALAGPGLPGSVPGAGPRPTLRPPQPLAAGLVLPAAVRDLADVAHRAAASLPTPEQLVAAGDYSVRHATAVVAADLRNGLRTPAGPQWRERRESIRPQLHLVTGFRFDAPAGRPVSLAEAAAEMKRELGRLTPPWRPGPGRPLPESTPKAGWMALPDAVALVTAELLDELAARLRPGQWIGTIRISAWPLAQLVQSRLRLRAIAV</sequence>
<organism evidence="1 2">
    <name type="scientific">Rugosimonospora africana</name>
    <dbReference type="NCBI Taxonomy" id="556532"/>
    <lineage>
        <taxon>Bacteria</taxon>
        <taxon>Bacillati</taxon>
        <taxon>Actinomycetota</taxon>
        <taxon>Actinomycetes</taxon>
        <taxon>Micromonosporales</taxon>
        <taxon>Micromonosporaceae</taxon>
        <taxon>Rugosimonospora</taxon>
    </lineage>
</organism>
<comment type="caution">
    <text evidence="1">The sequence shown here is derived from an EMBL/GenBank/DDBJ whole genome shotgun (WGS) entry which is preliminary data.</text>
</comment>
<accession>A0A8J3R4U0</accession>
<proteinExistence type="predicted"/>
<gene>
    <name evidence="1" type="ORF">Raf01_95070</name>
</gene>
<evidence type="ECO:0000313" key="1">
    <source>
        <dbReference type="EMBL" id="GIH21335.1"/>
    </source>
</evidence>
<dbReference type="RefSeq" id="WP_203924719.1">
    <property type="nucleotide sequence ID" value="NZ_BONZ01000124.1"/>
</dbReference>
<dbReference type="AlphaFoldDB" id="A0A8J3R4U0"/>
<dbReference type="Proteomes" id="UP000642748">
    <property type="component" value="Unassembled WGS sequence"/>
</dbReference>
<name>A0A8J3R4U0_9ACTN</name>
<dbReference type="EMBL" id="BONZ01000124">
    <property type="protein sequence ID" value="GIH21335.1"/>
    <property type="molecule type" value="Genomic_DNA"/>
</dbReference>
<keyword evidence="2" id="KW-1185">Reference proteome</keyword>
<reference evidence="1" key="1">
    <citation type="submission" date="2021-01" db="EMBL/GenBank/DDBJ databases">
        <title>Whole genome shotgun sequence of Rugosimonospora africana NBRC 104875.</title>
        <authorList>
            <person name="Komaki H."/>
            <person name="Tamura T."/>
        </authorList>
    </citation>
    <scope>NUCLEOTIDE SEQUENCE</scope>
    <source>
        <strain evidence="1">NBRC 104875</strain>
    </source>
</reference>